<evidence type="ECO:0000256" key="4">
    <source>
        <dbReference type="ARBA" id="ARBA00023136"/>
    </source>
</evidence>
<dbReference type="Proteomes" id="UP000076722">
    <property type="component" value="Unassembled WGS sequence"/>
</dbReference>
<dbReference type="GO" id="GO:0006506">
    <property type="term" value="P:GPI anchor biosynthetic process"/>
    <property type="evidence" value="ECO:0007669"/>
    <property type="project" value="InterPro"/>
</dbReference>
<dbReference type="Gene3D" id="3.60.21.10">
    <property type="match status" value="1"/>
</dbReference>
<sequence length="590" mass="66449">MEFPKNLGGRRSSKELPRRPTLALLNLWRVILVLVVLWYELGSFSWAVAGCRWPDRELLSKRRSPPLGHTKEPIAHVLLVSDPQVPHKFSLRSRFPWMRFAARKSYEWSLRKSWRVAKGLRPDVVVFLGDMLNNGRLAMSDSEYTAYWRQFKSIFKISDHIPVHFLPGNRDVGLGGSKSFSPRARERFQKHFDSLNNVISIAGHTLLFLDAPDLVDEDYRRHAAGKTFEDWTGSPGGAIQFLQDFANVNHTEPVVVLTHIPLARPEGASCGPLRERGSIRRGVGIGYQNLLGKALSRFILQEIEPSVIFSGDDRDYCDFTHLVESKDGTVSLIREVTVKSFSVTPEIRRPGFQLLSLAPAPVQQRRFWDPEKAINADTPCNLPNQSGIFTYGYLPAIFICMLHVALLNFRRRPTALHLTRHKTNASEILPVWSAISDAGFDTFDDLPSRMDRPPMSGRSMLTASLFHPSRSGSLGSPWQSPSGPHSPSVMARQSRKVESGEPEEFDFPAAPSSPSIEAGTSLGAQWEGKARLTFGLDSLKAVLHQLLRAWLGPRRVIPRSRSWVQGFSKDVFLVAWPPMLMFLLIHILIL</sequence>
<keyword evidence="4 6" id="KW-0472">Membrane</keyword>
<evidence type="ECO:0000259" key="7">
    <source>
        <dbReference type="Pfam" id="PF00149"/>
    </source>
</evidence>
<dbReference type="PANTHER" id="PTHR13315">
    <property type="entry name" value="METALLO PHOSPHOESTERASE RELATED"/>
    <property type="match status" value="1"/>
</dbReference>
<dbReference type="Pfam" id="PF00149">
    <property type="entry name" value="Metallophos"/>
    <property type="match status" value="1"/>
</dbReference>
<comment type="subcellular location">
    <subcellularLocation>
        <location evidence="1">Membrane</location>
        <topology evidence="1">Multi-pass membrane protein</topology>
    </subcellularLocation>
</comment>
<feature type="transmembrane region" description="Helical" evidence="6">
    <location>
        <begin position="388"/>
        <end position="409"/>
    </location>
</feature>
<dbReference type="GO" id="GO:0005783">
    <property type="term" value="C:endoplasmic reticulum"/>
    <property type="evidence" value="ECO:0007669"/>
    <property type="project" value="TreeGrafter"/>
</dbReference>
<evidence type="ECO:0000256" key="3">
    <source>
        <dbReference type="ARBA" id="ARBA00022989"/>
    </source>
</evidence>
<keyword evidence="9" id="KW-1185">Reference proteome</keyword>
<name>A0A165A7H9_9AGAM</name>
<evidence type="ECO:0000256" key="6">
    <source>
        <dbReference type="SAM" id="Phobius"/>
    </source>
</evidence>
<evidence type="ECO:0000256" key="2">
    <source>
        <dbReference type="ARBA" id="ARBA00022692"/>
    </source>
</evidence>
<evidence type="ECO:0000313" key="9">
    <source>
        <dbReference type="Proteomes" id="UP000076722"/>
    </source>
</evidence>
<dbReference type="InterPro" id="IPR029052">
    <property type="entry name" value="Metallo-depent_PP-like"/>
</dbReference>
<dbReference type="GO" id="GO:0016020">
    <property type="term" value="C:membrane"/>
    <property type="evidence" value="ECO:0007669"/>
    <property type="project" value="UniProtKB-SubCell"/>
</dbReference>
<reference evidence="8 9" key="1">
    <citation type="journal article" date="2016" name="Mol. Biol. Evol.">
        <title>Comparative Genomics of Early-Diverging Mushroom-Forming Fungi Provides Insights into the Origins of Lignocellulose Decay Capabilities.</title>
        <authorList>
            <person name="Nagy L.G."/>
            <person name="Riley R."/>
            <person name="Tritt A."/>
            <person name="Adam C."/>
            <person name="Daum C."/>
            <person name="Floudas D."/>
            <person name="Sun H."/>
            <person name="Yadav J.S."/>
            <person name="Pangilinan J."/>
            <person name="Larsson K.H."/>
            <person name="Matsuura K."/>
            <person name="Barry K."/>
            <person name="Labutti K."/>
            <person name="Kuo R."/>
            <person name="Ohm R.A."/>
            <person name="Bhattacharya S.S."/>
            <person name="Shirouzu T."/>
            <person name="Yoshinaga Y."/>
            <person name="Martin F.M."/>
            <person name="Grigoriev I.V."/>
            <person name="Hibbett D.S."/>
        </authorList>
    </citation>
    <scope>NUCLEOTIDE SEQUENCE [LARGE SCALE GENOMIC DNA]</scope>
    <source>
        <strain evidence="8 9">HHB9708</strain>
    </source>
</reference>
<dbReference type="STRING" id="1314777.A0A165A7H9"/>
<keyword evidence="2 6" id="KW-0812">Transmembrane</keyword>
<dbReference type="PANTHER" id="PTHR13315:SF4">
    <property type="entry name" value="METALLOPHOSPHOESTERASE, ISOFORM E"/>
    <property type="match status" value="1"/>
</dbReference>
<feature type="region of interest" description="Disordered" evidence="5">
    <location>
        <begin position="470"/>
        <end position="515"/>
    </location>
</feature>
<accession>A0A165A7H9</accession>
<dbReference type="OrthoDB" id="5977743at2759"/>
<keyword evidence="3 6" id="KW-1133">Transmembrane helix</keyword>
<feature type="compositionally biased region" description="Polar residues" evidence="5">
    <location>
        <begin position="470"/>
        <end position="485"/>
    </location>
</feature>
<feature type="domain" description="Calcineurin-like phosphoesterase" evidence="7">
    <location>
        <begin position="77"/>
        <end position="311"/>
    </location>
</feature>
<dbReference type="InterPro" id="IPR033308">
    <property type="entry name" value="PGAP5/Cdc1/Ted1"/>
</dbReference>
<dbReference type="SUPFAM" id="SSF56300">
    <property type="entry name" value="Metallo-dependent phosphatases"/>
    <property type="match status" value="1"/>
</dbReference>
<protein>
    <recommendedName>
        <fullName evidence="7">Calcineurin-like phosphoesterase domain-containing protein</fullName>
    </recommendedName>
</protein>
<dbReference type="AlphaFoldDB" id="A0A165A7H9"/>
<organism evidence="8 9">
    <name type="scientific">Sistotremastrum niveocremeum HHB9708</name>
    <dbReference type="NCBI Taxonomy" id="1314777"/>
    <lineage>
        <taxon>Eukaryota</taxon>
        <taxon>Fungi</taxon>
        <taxon>Dikarya</taxon>
        <taxon>Basidiomycota</taxon>
        <taxon>Agaricomycotina</taxon>
        <taxon>Agaricomycetes</taxon>
        <taxon>Sistotremastrales</taxon>
        <taxon>Sistotremastraceae</taxon>
        <taxon>Sertulicium</taxon>
        <taxon>Sertulicium niveocremeum</taxon>
    </lineage>
</organism>
<evidence type="ECO:0000256" key="1">
    <source>
        <dbReference type="ARBA" id="ARBA00004141"/>
    </source>
</evidence>
<dbReference type="EMBL" id="KV419395">
    <property type="protein sequence ID" value="KZS98583.1"/>
    <property type="molecule type" value="Genomic_DNA"/>
</dbReference>
<evidence type="ECO:0000256" key="5">
    <source>
        <dbReference type="SAM" id="MobiDB-lite"/>
    </source>
</evidence>
<feature type="transmembrane region" description="Helical" evidence="6">
    <location>
        <begin position="571"/>
        <end position="589"/>
    </location>
</feature>
<gene>
    <name evidence="8" type="ORF">SISNIDRAFT_153228</name>
</gene>
<dbReference type="InterPro" id="IPR004843">
    <property type="entry name" value="Calcineurin-like_PHP"/>
</dbReference>
<proteinExistence type="predicted"/>
<dbReference type="GO" id="GO:0016787">
    <property type="term" value="F:hydrolase activity"/>
    <property type="evidence" value="ECO:0007669"/>
    <property type="project" value="InterPro"/>
</dbReference>
<evidence type="ECO:0000313" key="8">
    <source>
        <dbReference type="EMBL" id="KZS98583.1"/>
    </source>
</evidence>